<keyword evidence="6" id="KW-0378">Hydrolase</keyword>
<dbReference type="InterPro" id="IPR023170">
    <property type="entry name" value="HhH_base_excis_C"/>
</dbReference>
<dbReference type="PANTHER" id="PTHR10359:SF19">
    <property type="entry name" value="DNA REPAIR GLYCOSYLASE MJ1434-RELATED"/>
    <property type="match status" value="1"/>
</dbReference>
<sequence>MPDQMPDLYHLLLAKFGPQYWWPAETEFEVIVGALLTQQTRWESVERAIANLKERLLLTPEALADADQETIEECIRCTGFYRQKAERLQLLSQYFDHNGISRILGLPVDELRRELLSLKGVGPETADSIILYAAHKPIFVIDAYTKRICECIGVTGGYETLQKQFEGSLPRDTHLYQEFHALIVLYGKEYCTRKRCDECIIARV</sequence>
<evidence type="ECO:0000256" key="3">
    <source>
        <dbReference type="ARBA" id="ARBA00023004"/>
    </source>
</evidence>
<organism evidence="6">
    <name type="scientific">Candidatus Methanogaster sp. ANME-2c ERB4</name>
    <dbReference type="NCBI Taxonomy" id="2759911"/>
    <lineage>
        <taxon>Archaea</taxon>
        <taxon>Methanobacteriati</taxon>
        <taxon>Methanobacteriota</taxon>
        <taxon>Stenosarchaea group</taxon>
        <taxon>Methanomicrobia</taxon>
        <taxon>Methanosarcinales</taxon>
        <taxon>ANME-2 cluster</taxon>
        <taxon>Candidatus Methanogasteraceae</taxon>
        <taxon>Candidatus Methanogaster</taxon>
    </lineage>
</organism>
<dbReference type="CDD" id="cd00056">
    <property type="entry name" value="ENDO3c"/>
    <property type="match status" value="1"/>
</dbReference>
<evidence type="ECO:0000313" key="6">
    <source>
        <dbReference type="EMBL" id="QNO41394.1"/>
    </source>
</evidence>
<dbReference type="SUPFAM" id="SSF48150">
    <property type="entry name" value="DNA-glycosylase"/>
    <property type="match status" value="1"/>
</dbReference>
<dbReference type="PANTHER" id="PTHR10359">
    <property type="entry name" value="A/G-SPECIFIC ADENINE GLYCOSYLASE/ENDONUCLEASE III"/>
    <property type="match status" value="1"/>
</dbReference>
<dbReference type="EMBL" id="MT630633">
    <property type="protein sequence ID" value="QNO41394.1"/>
    <property type="molecule type" value="Genomic_DNA"/>
</dbReference>
<keyword evidence="2" id="KW-0479">Metal-binding</keyword>
<keyword evidence="6" id="KW-0255">Endonuclease</keyword>
<dbReference type="GO" id="GO:0140078">
    <property type="term" value="F:class I DNA-(apurinic or apyrimidinic site) endonuclease activity"/>
    <property type="evidence" value="ECO:0007669"/>
    <property type="project" value="UniProtKB-EC"/>
</dbReference>
<evidence type="ECO:0000256" key="1">
    <source>
        <dbReference type="ARBA" id="ARBA00022485"/>
    </source>
</evidence>
<dbReference type="Pfam" id="PF00730">
    <property type="entry name" value="HhH-GPD"/>
    <property type="match status" value="1"/>
</dbReference>
<dbReference type="InterPro" id="IPR003265">
    <property type="entry name" value="HhH-GPD_domain"/>
</dbReference>
<dbReference type="SMART" id="SM00478">
    <property type="entry name" value="ENDO3c"/>
    <property type="match status" value="1"/>
</dbReference>
<dbReference type="GO" id="GO:0046872">
    <property type="term" value="F:metal ion binding"/>
    <property type="evidence" value="ECO:0007669"/>
    <property type="project" value="UniProtKB-KW"/>
</dbReference>
<dbReference type="GO" id="GO:0051539">
    <property type="term" value="F:4 iron, 4 sulfur cluster binding"/>
    <property type="evidence" value="ECO:0007669"/>
    <property type="project" value="UniProtKB-KW"/>
</dbReference>
<evidence type="ECO:0000256" key="4">
    <source>
        <dbReference type="ARBA" id="ARBA00023014"/>
    </source>
</evidence>
<evidence type="ECO:0000259" key="5">
    <source>
        <dbReference type="SMART" id="SM00478"/>
    </source>
</evidence>
<dbReference type="AlphaFoldDB" id="A0A7G9Y060"/>
<dbReference type="InterPro" id="IPR011257">
    <property type="entry name" value="DNA_glycosylase"/>
</dbReference>
<reference evidence="6" key="1">
    <citation type="submission" date="2020-06" db="EMBL/GenBank/DDBJ databases">
        <title>Unique genomic features of the anaerobic methanotrophic archaea.</title>
        <authorList>
            <person name="Chadwick G.L."/>
            <person name="Skennerton C.T."/>
            <person name="Laso-Perez R."/>
            <person name="Leu A.O."/>
            <person name="Speth D.R."/>
            <person name="Yu H."/>
            <person name="Morgan-Lang C."/>
            <person name="Hatzenpichler R."/>
            <person name="Goudeau D."/>
            <person name="Malmstrom R."/>
            <person name="Brazelton W.J."/>
            <person name="Woyke T."/>
            <person name="Hallam S.J."/>
            <person name="Tyson G.W."/>
            <person name="Wegener G."/>
            <person name="Boetius A."/>
            <person name="Orphan V."/>
        </authorList>
    </citation>
    <scope>NUCLEOTIDE SEQUENCE</scope>
</reference>
<proteinExistence type="predicted"/>
<keyword evidence="3" id="KW-0408">Iron</keyword>
<dbReference type="GO" id="GO:0006284">
    <property type="term" value="P:base-excision repair"/>
    <property type="evidence" value="ECO:0007669"/>
    <property type="project" value="InterPro"/>
</dbReference>
<dbReference type="Gene3D" id="1.10.1670.10">
    <property type="entry name" value="Helix-hairpin-Helix base-excision DNA repair enzymes (C-terminal)"/>
    <property type="match status" value="1"/>
</dbReference>
<evidence type="ECO:0000256" key="2">
    <source>
        <dbReference type="ARBA" id="ARBA00022723"/>
    </source>
</evidence>
<keyword evidence="4" id="KW-0411">Iron-sulfur</keyword>
<dbReference type="Gene3D" id="1.10.340.30">
    <property type="entry name" value="Hypothetical protein, domain 2"/>
    <property type="match status" value="1"/>
</dbReference>
<gene>
    <name evidence="6" type="primary">nth</name>
    <name evidence="6" type="ORF">JBLHGLIF_00001</name>
</gene>
<protein>
    <submittedName>
        <fullName evidence="6">Endonuclease III</fullName>
        <ecNumber evidence="6">4.2.99.18</ecNumber>
    </submittedName>
</protein>
<keyword evidence="1" id="KW-0004">4Fe-4S</keyword>
<accession>A0A7G9Y060</accession>
<dbReference type="PIRSF" id="PIRSF001435">
    <property type="entry name" value="Nth"/>
    <property type="match status" value="1"/>
</dbReference>
<feature type="domain" description="HhH-GPD" evidence="5">
    <location>
        <begin position="36"/>
        <end position="189"/>
    </location>
</feature>
<keyword evidence="6" id="KW-0456">Lyase</keyword>
<name>A0A7G9Y060_9EURY</name>
<keyword evidence="6" id="KW-0540">Nuclease</keyword>
<dbReference type="EC" id="4.2.99.18" evidence="6"/>